<dbReference type="OrthoDB" id="5555605at2"/>
<evidence type="ECO:0000256" key="1">
    <source>
        <dbReference type="ARBA" id="ARBA00004167"/>
    </source>
</evidence>
<evidence type="ECO:0000256" key="3">
    <source>
        <dbReference type="ARBA" id="ARBA00022989"/>
    </source>
</evidence>
<evidence type="ECO:0000313" key="6">
    <source>
        <dbReference type="EMBL" id="ABF14103.1"/>
    </source>
</evidence>
<dbReference type="AlphaFoldDB" id="Q1LSN0"/>
<name>Q1LSN0_BAUCH</name>
<keyword evidence="4" id="KW-0472">Membrane</keyword>
<comment type="subcellular location">
    <subcellularLocation>
        <location evidence="1">Membrane</location>
        <topology evidence="1">Single-pass membrane protein</topology>
    </subcellularLocation>
</comment>
<dbReference type="HOGENOM" id="CLU_002338_0_1_6"/>
<proteinExistence type="predicted"/>
<keyword evidence="2" id="KW-0812">Transmembrane</keyword>
<dbReference type="GO" id="GO:0009306">
    <property type="term" value="P:protein secretion"/>
    <property type="evidence" value="ECO:0007669"/>
    <property type="project" value="InterPro"/>
</dbReference>
<keyword evidence="7" id="KW-1185">Reference proteome</keyword>
<dbReference type="PANTHER" id="PTHR36985">
    <property type="entry name" value="TRANSLOCATION AND ASSEMBLY MODULE SUBUNIT TAMB"/>
    <property type="match status" value="1"/>
</dbReference>
<evidence type="ECO:0000259" key="5">
    <source>
        <dbReference type="Pfam" id="PF04357"/>
    </source>
</evidence>
<dbReference type="GO" id="GO:0005886">
    <property type="term" value="C:plasma membrane"/>
    <property type="evidence" value="ECO:0007669"/>
    <property type="project" value="InterPro"/>
</dbReference>
<evidence type="ECO:0000256" key="4">
    <source>
        <dbReference type="ARBA" id="ARBA00023136"/>
    </source>
</evidence>
<dbReference type="InterPro" id="IPR007452">
    <property type="entry name" value="TamB_C"/>
</dbReference>
<dbReference type="GO" id="GO:0097347">
    <property type="term" value="C:TAM protein secretion complex"/>
    <property type="evidence" value="ECO:0007669"/>
    <property type="project" value="TreeGrafter"/>
</dbReference>
<dbReference type="EMBL" id="CP000238">
    <property type="protein sequence ID" value="ABF14103.1"/>
    <property type="molecule type" value="Genomic_DNA"/>
</dbReference>
<protein>
    <recommendedName>
        <fullName evidence="5">Translocation and assembly module TamB C-terminal domain-containing protein</fullName>
    </recommendedName>
</protein>
<accession>Q1LSN0</accession>
<evidence type="ECO:0000256" key="2">
    <source>
        <dbReference type="ARBA" id="ARBA00022692"/>
    </source>
</evidence>
<dbReference type="KEGG" id="bci:BCI_0607"/>
<feature type="domain" description="Translocation and assembly module TamB C-terminal" evidence="5">
    <location>
        <begin position="639"/>
        <end position="981"/>
    </location>
</feature>
<dbReference type="Proteomes" id="UP000002427">
    <property type="component" value="Chromosome"/>
</dbReference>
<gene>
    <name evidence="6" type="ordered locus">BCI_0607</name>
</gene>
<dbReference type="PANTHER" id="PTHR36985:SF1">
    <property type="entry name" value="TRANSLOCATION AND ASSEMBLY MODULE SUBUNIT TAMB"/>
    <property type="match status" value="1"/>
</dbReference>
<organism evidence="6 7">
    <name type="scientific">Baumannia cicadellinicola subsp. Homalodisca coagulata</name>
    <dbReference type="NCBI Taxonomy" id="374463"/>
    <lineage>
        <taxon>Bacteria</taxon>
        <taxon>Pseudomonadati</taxon>
        <taxon>Pseudomonadota</taxon>
        <taxon>Gammaproteobacteria</taxon>
        <taxon>Candidatus Palibaumannia</taxon>
    </lineage>
</organism>
<keyword evidence="3" id="KW-1133">Transmembrane helix</keyword>
<reference evidence="6 7" key="1">
    <citation type="journal article" date="2006" name="PLoS Biol.">
        <title>Metabolic complementarity and genomics of the dual bacterial symbiosis of sharpshooters.</title>
        <authorList>
            <person name="Wu D."/>
            <person name="Daugherty S.C."/>
            <person name="Van Aken S.E."/>
            <person name="Pai G.H."/>
            <person name="Watkins K.L."/>
            <person name="Khouri H."/>
            <person name="Tallon L.J."/>
            <person name="Zaborsky J.M."/>
            <person name="Dunbar H.E."/>
            <person name="Tran P.L."/>
            <person name="Moran N.A."/>
            <person name="Eisen J.A."/>
        </authorList>
    </citation>
    <scope>NUCLEOTIDE SEQUENCE [LARGE SCALE GENOMIC DNA]</scope>
    <source>
        <strain evidence="6">Hc</strain>
    </source>
</reference>
<evidence type="ECO:0000313" key="7">
    <source>
        <dbReference type="Proteomes" id="UP000002427"/>
    </source>
</evidence>
<sequence length="982" mass="111977">MTLIKRNYSSILLLFFLLSTLTLVLLLSTTTSLNVVINNVVKLVPGLEIASVSGKWNNFTLKQVRYQRPDLTVEVSEFQLAIDFSSLLHRKLCIDVLSLRNVSVQVKKKSPSLLKAVLAIANTEQSSWKYISIPSSLSLMIRCLTLHNMQVKLNNINIQLHDLHTGLIFRDTKLVLQSTFLSGLLVVWPKTAFITPNTWINVAKLNTLDQYCDYKILLNLLTKLLLRFTLPFEIALEEINGRDLHFAGSKDIWISKLYIQSKTANKSSEITQQLIGHINSQPQQVLVDLNARALHWGNINIKNFSLRGKILSGNNINSNLCLQWYTLQQGKWQRRELMLTTTGNKKQHKIIISLQGKRLVSGKVQIQGLLDTEHQLWHGKISKTSLVTPTGVWQLTKDVILDYSYQDNHQKITISSHSWENNNSYIYIPNKIEVGVLGNIKVQLTNFDLSMLKFLLPTTMKTSVLITGLIDLHWKNDNELPYTKITLVGNKVKLINIQQKKNWHVLFDTFIFKTGLDKHQAYLDWALKIAGNGECNGKLQIKDPKQKCNINGNITIKNLSLVLLKPLIELKYYFDDPIEGIINAGLSISGNVKSPLIYGEVRIDRLVIQNNIIPLSMTESRLIIYCNGTRSDLQGFIGTTHGQIYLNGYADWCNLHTWHIYVTLKGNKIRIYMPSMRFDVSPNIIFEAKPNLLTLNGQVNIPWMRIKVKEWQQTTADISLDDAILLDEQLNLIPMLTNYKRIIALPIVTNLLLHLNNDVQINAFGLTANLLGNLQITKSKNRPLSMNGEIKIPYGYYHAYNKDLIIKKGSLLFSDEIDKPDINIEAIRDPNTTEDNIITGVRVTGKIQSPKLEIFSNPVKSQQEALSYLLNGHGIDTVNAYDQLVTSMFISMGTTRNQYILNKIGKILCLHQITFNINEDQGHYQFLVSGYILPKLRLTSIFSTMNLIMTISARHYFIPNVNWETIINDKQTINLNYQFDFD</sequence>
<dbReference type="STRING" id="374463.BCI_0607"/>
<dbReference type="Pfam" id="PF04357">
    <property type="entry name" value="TamB"/>
    <property type="match status" value="1"/>
</dbReference>